<dbReference type="GO" id="GO:0006777">
    <property type="term" value="P:Mo-molybdopterin cofactor biosynthetic process"/>
    <property type="evidence" value="ECO:0007669"/>
    <property type="project" value="UniProtKB-KW"/>
</dbReference>
<evidence type="ECO:0000256" key="1">
    <source>
        <dbReference type="ARBA" id="ARBA00005046"/>
    </source>
</evidence>
<evidence type="ECO:0000256" key="12">
    <source>
        <dbReference type="ARBA" id="ARBA00049878"/>
    </source>
</evidence>
<evidence type="ECO:0000256" key="5">
    <source>
        <dbReference type="ARBA" id="ARBA00023150"/>
    </source>
</evidence>
<dbReference type="UniPathway" id="UPA00344"/>
<dbReference type="InterPro" id="IPR003448">
    <property type="entry name" value="Mopterin_biosynth_MoaE"/>
</dbReference>
<dbReference type="OrthoDB" id="9803224at2"/>
<keyword evidence="14" id="KW-1185">Reference proteome</keyword>
<evidence type="ECO:0000256" key="10">
    <source>
        <dbReference type="ARBA" id="ARBA00030781"/>
    </source>
</evidence>
<evidence type="ECO:0000313" key="14">
    <source>
        <dbReference type="Proteomes" id="UP000249590"/>
    </source>
</evidence>
<comment type="pathway">
    <text evidence="1">Cofactor biosynthesis; molybdopterin biosynthesis.</text>
</comment>
<dbReference type="EMBL" id="QHHQ01000001">
    <property type="protein sequence ID" value="RAI03853.1"/>
    <property type="molecule type" value="Genomic_DNA"/>
</dbReference>
<dbReference type="RefSeq" id="WP_111342885.1">
    <property type="nucleotide sequence ID" value="NZ_JAIWKD010000001.1"/>
</dbReference>
<dbReference type="GO" id="GO:0030366">
    <property type="term" value="F:molybdopterin synthase activity"/>
    <property type="evidence" value="ECO:0007669"/>
    <property type="project" value="UniProtKB-EC"/>
</dbReference>
<dbReference type="AlphaFoldDB" id="A0A8B2NWV7"/>
<accession>A0A8B2NWV7</accession>
<dbReference type="Proteomes" id="UP000249590">
    <property type="component" value="Unassembled WGS sequence"/>
</dbReference>
<proteinExistence type="inferred from homology"/>
<name>A0A8B2NWV7_9HYPH</name>
<dbReference type="Pfam" id="PF02391">
    <property type="entry name" value="MoaE"/>
    <property type="match status" value="1"/>
</dbReference>
<dbReference type="PANTHER" id="PTHR23404">
    <property type="entry name" value="MOLYBDOPTERIN SYNTHASE RELATED"/>
    <property type="match status" value="1"/>
</dbReference>
<evidence type="ECO:0000313" key="13">
    <source>
        <dbReference type="EMBL" id="RAI03853.1"/>
    </source>
</evidence>
<evidence type="ECO:0000256" key="9">
    <source>
        <dbReference type="ARBA" id="ARBA00030407"/>
    </source>
</evidence>
<evidence type="ECO:0000256" key="11">
    <source>
        <dbReference type="ARBA" id="ARBA00032474"/>
    </source>
</evidence>
<dbReference type="InterPro" id="IPR036563">
    <property type="entry name" value="MoaE_sf"/>
</dbReference>
<comment type="similarity">
    <text evidence="2">Belongs to the MoaE family.</text>
</comment>
<dbReference type="EC" id="2.8.1.12" evidence="3"/>
<protein>
    <recommendedName>
        <fullName evidence="4">Molybdopterin synthase catalytic subunit</fullName>
        <ecNumber evidence="3">2.8.1.12</ecNumber>
    </recommendedName>
    <alternativeName>
        <fullName evidence="10">MPT synthase subunit 2</fullName>
    </alternativeName>
    <alternativeName>
        <fullName evidence="8">Molybdenum cofactor biosynthesis protein E</fullName>
    </alternativeName>
    <alternativeName>
        <fullName evidence="9">Molybdopterin-converting factor large subunit</fullName>
    </alternativeName>
    <alternativeName>
        <fullName evidence="11">Molybdopterin-converting factor subunit 2</fullName>
    </alternativeName>
</protein>
<organism evidence="13 14">
    <name type="scientific">Acuticoccus sediminis</name>
    <dbReference type="NCBI Taxonomy" id="2184697"/>
    <lineage>
        <taxon>Bacteria</taxon>
        <taxon>Pseudomonadati</taxon>
        <taxon>Pseudomonadota</taxon>
        <taxon>Alphaproteobacteria</taxon>
        <taxon>Hyphomicrobiales</taxon>
        <taxon>Amorphaceae</taxon>
        <taxon>Acuticoccus</taxon>
    </lineage>
</organism>
<comment type="catalytic activity">
    <reaction evidence="12">
        <text>2 [molybdopterin-synthase sulfur-carrier protein]-C-terminal-Gly-aminoethanethioate + cyclic pyranopterin phosphate + H2O = molybdopterin + 2 [molybdopterin-synthase sulfur-carrier protein]-C-terminal Gly-Gly + 2 H(+)</text>
        <dbReference type="Rhea" id="RHEA:26333"/>
        <dbReference type="Rhea" id="RHEA-COMP:12202"/>
        <dbReference type="Rhea" id="RHEA-COMP:19907"/>
        <dbReference type="ChEBI" id="CHEBI:15377"/>
        <dbReference type="ChEBI" id="CHEBI:15378"/>
        <dbReference type="ChEBI" id="CHEBI:58698"/>
        <dbReference type="ChEBI" id="CHEBI:59648"/>
        <dbReference type="ChEBI" id="CHEBI:90778"/>
        <dbReference type="ChEBI" id="CHEBI:232372"/>
        <dbReference type="EC" id="2.8.1.12"/>
    </reaction>
</comment>
<evidence type="ECO:0000256" key="7">
    <source>
        <dbReference type="ARBA" id="ARBA00026066"/>
    </source>
</evidence>
<sequence length="156" mass="17400">MRTHVTILDEVLDPKAWFTEIEVSEDTGAVAAFVGKCRGEKGRLKALELEHYPGMAEAEIGRIMEAAHARWELFDLFVVHRTGIVPVGEPIVLVAAGSVHRDAAFDAVRFVMDFLKTDAPFWKREHLVDGTVGEWIDAKESDDNARERWAEAPATA</sequence>
<evidence type="ECO:0000256" key="6">
    <source>
        <dbReference type="ARBA" id="ARBA00025448"/>
    </source>
</evidence>
<reference evidence="13 14" key="1">
    <citation type="submission" date="2018-05" db="EMBL/GenBank/DDBJ databases">
        <title>Acuticoccus sediminis sp. nov., isolated from deep-sea sediment of Indian Ocean.</title>
        <authorList>
            <person name="Liu X."/>
            <person name="Lai Q."/>
            <person name="Du Y."/>
            <person name="Sun F."/>
            <person name="Zhang X."/>
            <person name="Wang S."/>
            <person name="Shao Z."/>
        </authorList>
    </citation>
    <scope>NUCLEOTIDE SEQUENCE [LARGE SCALE GENOMIC DNA]</scope>
    <source>
        <strain evidence="13 14">PTG4-2</strain>
    </source>
</reference>
<comment type="function">
    <text evidence="6">Converts molybdopterin precursor Z into molybdopterin. This requires the incorporation of two sulfur atoms into precursor Z to generate a dithiolene group. The sulfur is provided by MoaD.</text>
</comment>
<dbReference type="SUPFAM" id="SSF54690">
    <property type="entry name" value="Molybdopterin synthase subunit MoaE"/>
    <property type="match status" value="1"/>
</dbReference>
<dbReference type="CDD" id="cd00756">
    <property type="entry name" value="MoaE"/>
    <property type="match status" value="1"/>
</dbReference>
<evidence type="ECO:0000256" key="4">
    <source>
        <dbReference type="ARBA" id="ARBA00013858"/>
    </source>
</evidence>
<dbReference type="Gene3D" id="3.90.1170.40">
    <property type="entry name" value="Molybdopterin biosynthesis MoaE subunit"/>
    <property type="match status" value="1"/>
</dbReference>
<evidence type="ECO:0000256" key="8">
    <source>
        <dbReference type="ARBA" id="ARBA00029745"/>
    </source>
</evidence>
<evidence type="ECO:0000256" key="3">
    <source>
        <dbReference type="ARBA" id="ARBA00011950"/>
    </source>
</evidence>
<evidence type="ECO:0000256" key="2">
    <source>
        <dbReference type="ARBA" id="ARBA00005426"/>
    </source>
</evidence>
<comment type="caution">
    <text evidence="13">The sequence shown here is derived from an EMBL/GenBank/DDBJ whole genome shotgun (WGS) entry which is preliminary data.</text>
</comment>
<gene>
    <name evidence="13" type="ORF">DLJ53_05120</name>
</gene>
<keyword evidence="5" id="KW-0501">Molybdenum cofactor biosynthesis</keyword>
<comment type="subunit">
    <text evidence="7">Heterotetramer of 2 MoaD subunits and 2 MoaE subunits. Also stable as homodimer. The enzyme changes between these two forms during catalysis.</text>
</comment>